<feature type="region of interest" description="Disordered" evidence="4">
    <location>
        <begin position="280"/>
        <end position="346"/>
    </location>
</feature>
<name>A0A9C6XWI8_FRAOC</name>
<dbReference type="InterPro" id="IPR000225">
    <property type="entry name" value="Armadillo"/>
</dbReference>
<feature type="region of interest" description="Disordered" evidence="4">
    <location>
        <begin position="1701"/>
        <end position="1721"/>
    </location>
</feature>
<feature type="compositionally biased region" description="Basic and acidic residues" evidence="4">
    <location>
        <begin position="52"/>
        <end position="66"/>
    </location>
</feature>
<dbReference type="GO" id="GO:0007026">
    <property type="term" value="P:negative regulation of microtubule depolymerization"/>
    <property type="evidence" value="ECO:0007669"/>
    <property type="project" value="TreeGrafter"/>
</dbReference>
<dbReference type="InterPro" id="IPR011989">
    <property type="entry name" value="ARM-like"/>
</dbReference>
<feature type="compositionally biased region" description="Polar residues" evidence="4">
    <location>
        <begin position="1707"/>
        <end position="1721"/>
    </location>
</feature>
<dbReference type="InterPro" id="IPR026818">
    <property type="entry name" value="Apc_fam"/>
</dbReference>
<dbReference type="GO" id="GO:0007389">
    <property type="term" value="P:pattern specification process"/>
    <property type="evidence" value="ECO:0007669"/>
    <property type="project" value="TreeGrafter"/>
</dbReference>
<dbReference type="RefSeq" id="XP_052133590.1">
    <property type="nucleotide sequence ID" value="XM_052277630.1"/>
</dbReference>
<feature type="compositionally biased region" description="Polar residues" evidence="4">
    <location>
        <begin position="2500"/>
        <end position="2509"/>
    </location>
</feature>
<feature type="region of interest" description="Disordered" evidence="4">
    <location>
        <begin position="1105"/>
        <end position="1150"/>
    </location>
</feature>
<dbReference type="GO" id="GO:0008017">
    <property type="term" value="F:microtubule binding"/>
    <property type="evidence" value="ECO:0007669"/>
    <property type="project" value="TreeGrafter"/>
</dbReference>
<feature type="compositionally biased region" description="Basic and acidic residues" evidence="4">
    <location>
        <begin position="910"/>
        <end position="940"/>
    </location>
</feature>
<feature type="region of interest" description="Disordered" evidence="4">
    <location>
        <begin position="2569"/>
        <end position="2616"/>
    </location>
</feature>
<dbReference type="InterPro" id="IPR009223">
    <property type="entry name" value="APC_rpt"/>
</dbReference>
<feature type="compositionally biased region" description="Basic and acidic residues" evidence="4">
    <location>
        <begin position="2034"/>
        <end position="2046"/>
    </location>
</feature>
<dbReference type="GO" id="GO:0001708">
    <property type="term" value="P:cell fate specification"/>
    <property type="evidence" value="ECO:0007669"/>
    <property type="project" value="TreeGrafter"/>
</dbReference>
<feature type="compositionally biased region" description="Polar residues" evidence="4">
    <location>
        <begin position="1652"/>
        <end position="1662"/>
    </location>
</feature>
<dbReference type="Pfam" id="PF18797">
    <property type="entry name" value="APC_rep"/>
    <property type="match status" value="1"/>
</dbReference>
<feature type="compositionally biased region" description="Basic and acidic residues" evidence="4">
    <location>
        <begin position="193"/>
        <end position="216"/>
    </location>
</feature>
<evidence type="ECO:0000256" key="2">
    <source>
        <dbReference type="ARBA" id="ARBA00022687"/>
    </source>
</evidence>
<gene>
    <name evidence="6" type="primary">LOC113216618</name>
</gene>
<feature type="compositionally biased region" description="Basic and acidic residues" evidence="4">
    <location>
        <begin position="2490"/>
        <end position="2499"/>
    </location>
</feature>
<dbReference type="GO" id="GO:0005881">
    <property type="term" value="C:cytoplasmic microtubule"/>
    <property type="evidence" value="ECO:0007669"/>
    <property type="project" value="TreeGrafter"/>
</dbReference>
<dbReference type="Gene3D" id="1.25.10.10">
    <property type="entry name" value="Leucine-rich Repeat Variant"/>
    <property type="match status" value="1"/>
</dbReference>
<reference evidence="6" key="1">
    <citation type="submission" date="2025-08" db="UniProtKB">
        <authorList>
            <consortium name="RefSeq"/>
        </authorList>
    </citation>
    <scope>IDENTIFICATION</scope>
    <source>
        <tissue evidence="6">Whole organism</tissue>
    </source>
</reference>
<feature type="region of interest" description="Disordered" evidence="4">
    <location>
        <begin position="995"/>
        <end position="1074"/>
    </location>
</feature>
<dbReference type="Pfam" id="PF00514">
    <property type="entry name" value="Arm"/>
    <property type="match status" value="2"/>
</dbReference>
<dbReference type="GO" id="GO:0090090">
    <property type="term" value="P:negative regulation of canonical Wnt signaling pathway"/>
    <property type="evidence" value="ECO:0007669"/>
    <property type="project" value="TreeGrafter"/>
</dbReference>
<feature type="compositionally biased region" description="Basic residues" evidence="4">
    <location>
        <begin position="16"/>
        <end position="28"/>
    </location>
</feature>
<feature type="compositionally biased region" description="Polar residues" evidence="4">
    <location>
        <begin position="2469"/>
        <end position="2480"/>
    </location>
</feature>
<sequence length="2616" mass="283125">MASAASAQSLLPVPKAGRHHRHRHRGRRSASEDPVDNMRHNININNNNQDAVDEKTSKTRRNERVSRRSQHHRVGSLLAADLDEQDTAVELPLPPLPVLNDNDLYLQRQHARRTLSAAPRLQHNNNNIYDQVLVQNGRTGGDLSSEVTSAANIFAHLGLALNLRPSSMNGAINTGNERLEIKQNNTMHLSKEHVVEVKEEDERRTSPEACDKKTYSDSEEENFEDRNRTQMTNSATQTQAGTPGTPTDPNNVTAAGEKEAAATASFYHSAWPPVDPTLWHSGPSSLGGPPMSSSNGYCTSSDVPDPMSASSSVVSGPIPLDGLPSRRGFFSSSENPGAMSASSSLASGPIPLDGLASRRAHNQQQLGAKVEMVYGLLSMLGTHDRQDMSRKLLAMSSSPDSCVAMRQSGCLPLLVQLLHSSEQDAEIRNRAAQALSNMVHAYPDDKRSRREGRVLKLLEQVRLYCEALRSGQDVETMPSHTEDGDKHPGPTIAALMKLSFDEEHRHAMCQLGGLYAIAQLIQVDHEAHGSTTNDQNCVTLRRYAGMALTNLTFGDGTNKALLCSFRDFMRALVAQLASPSEDLRQVTASVLRNLSWRADSQSKQTLREVGAVTALMCSAMEAQKESTLKSVLSALWNLSAHCSLNKVDICAVDGALVFLVQMLSYKAPSKTLAIIENAGGILRNISSHVAVREDYRATLREHNCLQVLLQQLKSTSLTIVSNACGTLWNLSARCQEDQRTLWALGAPAMLRSLVHSKHKMISMGSSATLKNLLSAKPENDDSCFRHLDSTARSLGLQSLPGLYARKQKALEQELDQTLTETFDNIEPSTSPSTSTVGLRDDKFVFSLTERDVYRQRPQQPLTLQKPSPKIRPNVVSHSDSKESVTSTHSDSVYERLMRAGTADATQSGSLKDDRKLHSSMSDSDRVGSDGGKQDTRASSDRKFLQRYLNNLNSSSTASGNSSAVVAMNVSSDQNKNPVNMNVVENGVANLMIAEEGDSGSQKKWQAWTEQRPASGDGKQPLSIKEEFNASTSVSEKEEAVEGAQSSNVNNNDEGSSSAPTAAVRPRGSQSQAFVPVRNKYMESGAEEDLECPTQDRPIDFSQRYASEIEPSKEHNSQPVPAKREGKKKGGPAVYGDYAETDLDQPTDYSLQYGEEDDLSDFEAPEIPISIHEDTVKMYFTEGTPYETPFNHSTSTSLSDLRIEPAVKEDNDEDLKTESETVNVSQPEPAATETKEIEAESIEAVNVVESGSISPVEKPVQFCDEGTPGVCMSRFDSLSSLDKNEEVGDEIDGKETVTSQKSTDVKGEENVVGTTPPGSPPTVHETSGQSVDQEAGSKIVKLNPEHQYAEETPLMFSRASSLGSLSSYEQQSILDDRSSVVSEFSRLTSGVVSPSELPDSPSQLVPASPRHLKAPVEFTNRLSDASSSALRVLPARFTGSTRPLAHPIIDKAADNSVFEDRFADYKVEDTPMECSRATSLSSLSIDDEPRDVRDGPSRSGRSSLGREEGMEKTDVEKELALVSEGEEDEDEDILADCINIGMQNSRSKQSHSTRVQPKLGSHVPQQPTQPASQQLAAKPTALRQPVPTASASASHRRPGVISKSSGIPVSTGIPTKIPSVTRKVLSPALTPGSTSRGASPATSRYTPPVRSHSAPNKQASESNGVCEDSMYRYCTEGTPANISHAGSHSDLSVLSFPNEGEEELHLDQTGTELSDDSSTFSGDNENILAECIQSGMPKAKTDASSVLSHPSTSGAMSKRASVPNSSMASRRVASASPSGSVKSHHSPTMSPISVNRNVNGSPQRKPTVSNSPQRTYPQASPQRSPQRSLAGPRKPAASAPRPAVRMGIKSTSTPVSSPANGPRSSNITPPKQRQTGGPRIVRAVNRNVYPGGRLPTVGDHANEGLLQPVPSNDEMVQFACEDSPCNFSSRSSLSDLTINSSECSRHPVRHLPSEGPASDSHLRFATEDTPVEGSYAASLSSLGVDDDVEPPVINMSVIRNAPNLRVLLCMPEGCSSDEATPSSGGAVALTLSDSSDKFSDKMSDRHQPNPSQSSASEEVVTVLSRNTSLSSLSVESLGSCDQDQALLEQCISSAMPKSRSKETDGNTKKPVSKLPCLAPRSRLSTSSKQEEKLSAGMPGPSTQDEYTSETPKQESERPRFNSEALSDSGIHDKVSEEPITQGRKFNFVEDVDVMKDSATSTGTWADDSSPNEISCPSVSITAPTGGSIKSENYRELSDLVEENHDSASDAQDLPSLTDSWLLEAEATKVASAVMGHSLNSIDSILPPSEMGSLGSLSQSFSGRSLPHTLLNRNCTSRKKSLPSALNNGIGNDVSVEFNLSASFTCHLDNVRAPSMLDEMGDSENSFMSIASITSEAADIVIDAPREGFPSDATYELARPAFMQLEEDGPKYPAHVDALDQPSTYHEITELSTDQDLTLEPGTETIASDNELNDEVADTKTLEAPDLPCDSQRTTPSSSVESSPKKGLTPKQRRELARDRFQTYTISSPSSEPKPVQGDQETLSPKASSLDTSPTPKQRRQMTRDRYQTYTINPSVEQRTDAYERQVNEVKKSATVGDVPSNAEALKKPRVTPKQRRQEDRDRFRTRTLDKDCITGSN</sequence>
<feature type="region of interest" description="Disordered" evidence="4">
    <location>
        <begin position="1473"/>
        <end position="1529"/>
    </location>
</feature>
<feature type="compositionally biased region" description="Polar residues" evidence="4">
    <location>
        <begin position="2139"/>
        <end position="2149"/>
    </location>
</feature>
<protein>
    <submittedName>
        <fullName evidence="6">Adenomatous polyposis coli protein isoform X1</fullName>
    </submittedName>
</protein>
<dbReference type="InterPro" id="IPR016024">
    <property type="entry name" value="ARM-type_fold"/>
</dbReference>
<feature type="region of interest" description="Disordered" evidence="4">
    <location>
        <begin position="2095"/>
        <end position="2177"/>
    </location>
</feature>
<evidence type="ECO:0000256" key="3">
    <source>
        <dbReference type="PROSITE-ProRule" id="PRU00259"/>
    </source>
</evidence>
<dbReference type="PANTHER" id="PTHR12607">
    <property type="entry name" value="ADENOMATOUS POLYPOSIS COLI PROTEIN FAMILY"/>
    <property type="match status" value="1"/>
</dbReference>
<dbReference type="GO" id="GO:0007399">
    <property type="term" value="P:nervous system development"/>
    <property type="evidence" value="ECO:0007669"/>
    <property type="project" value="TreeGrafter"/>
</dbReference>
<dbReference type="FunFam" id="1.25.10.10:FF:000305">
    <property type="entry name" value="Adenomatous polyposis coli"/>
    <property type="match status" value="1"/>
</dbReference>
<dbReference type="OrthoDB" id="5918429at2759"/>
<dbReference type="GeneID" id="113216618"/>
<feature type="compositionally biased region" description="Polar residues" evidence="4">
    <location>
        <begin position="1630"/>
        <end position="1644"/>
    </location>
</feature>
<feature type="compositionally biased region" description="Basic and acidic residues" evidence="4">
    <location>
        <begin position="1281"/>
        <end position="1294"/>
    </location>
</feature>
<dbReference type="SUPFAM" id="SSF48371">
    <property type="entry name" value="ARM repeat"/>
    <property type="match status" value="1"/>
</dbReference>
<feature type="compositionally biased region" description="Polar residues" evidence="4">
    <location>
        <begin position="2517"/>
        <end position="2534"/>
    </location>
</feature>
<evidence type="ECO:0000313" key="6">
    <source>
        <dbReference type="RefSeq" id="XP_052133590.1"/>
    </source>
</evidence>
<feature type="compositionally biased region" description="Low complexity" evidence="4">
    <location>
        <begin position="235"/>
        <end position="247"/>
    </location>
</feature>
<keyword evidence="2" id="KW-0879">Wnt signaling pathway</keyword>
<proteinExistence type="inferred from homology"/>
<dbReference type="PROSITE" id="PS50176">
    <property type="entry name" value="ARM_REPEAT"/>
    <property type="match status" value="2"/>
</dbReference>
<dbReference type="InterPro" id="IPR041257">
    <property type="entry name" value="APC_rep"/>
</dbReference>
<dbReference type="GO" id="GO:0016342">
    <property type="term" value="C:catenin complex"/>
    <property type="evidence" value="ECO:0007669"/>
    <property type="project" value="TreeGrafter"/>
</dbReference>
<accession>A0A9C6XWI8</accession>
<feature type="region of interest" description="Disordered" evidence="4">
    <location>
        <begin position="1738"/>
        <end position="1879"/>
    </location>
</feature>
<feature type="compositionally biased region" description="Polar residues" evidence="4">
    <location>
        <begin position="1848"/>
        <end position="1874"/>
    </location>
</feature>
<feature type="compositionally biased region" description="Low complexity" evidence="4">
    <location>
        <begin position="281"/>
        <end position="294"/>
    </location>
</feature>
<feature type="compositionally biased region" description="Basic and acidic residues" evidence="4">
    <location>
        <begin position="1503"/>
        <end position="1518"/>
    </location>
</feature>
<comment type="similarity">
    <text evidence="1">Belongs to the adenomatous polyposis coli (APC) family.</text>
</comment>
<dbReference type="GO" id="GO:0016477">
    <property type="term" value="P:cell migration"/>
    <property type="evidence" value="ECO:0007669"/>
    <property type="project" value="TreeGrafter"/>
</dbReference>
<feature type="compositionally biased region" description="Polar residues" evidence="4">
    <location>
        <begin position="1189"/>
        <end position="1198"/>
    </location>
</feature>
<dbReference type="Proteomes" id="UP000504606">
    <property type="component" value="Unplaced"/>
</dbReference>
<dbReference type="GO" id="GO:0008013">
    <property type="term" value="F:beta-catenin binding"/>
    <property type="evidence" value="ECO:0007669"/>
    <property type="project" value="InterPro"/>
</dbReference>
<feature type="region of interest" description="Disordered" evidence="4">
    <location>
        <begin position="2459"/>
        <end position="2542"/>
    </location>
</feature>
<feature type="region of interest" description="Disordered" evidence="4">
    <location>
        <begin position="2198"/>
        <end position="2225"/>
    </location>
</feature>
<feature type="region of interest" description="Disordered" evidence="4">
    <location>
        <begin position="193"/>
        <end position="259"/>
    </location>
</feature>
<feature type="compositionally biased region" description="Basic and acidic residues" evidence="4">
    <location>
        <begin position="2594"/>
        <end position="2616"/>
    </location>
</feature>
<evidence type="ECO:0000313" key="5">
    <source>
        <dbReference type="Proteomes" id="UP000504606"/>
    </source>
</evidence>
<evidence type="ECO:0000256" key="4">
    <source>
        <dbReference type="SAM" id="MobiDB-lite"/>
    </source>
</evidence>
<organism evidence="5 6">
    <name type="scientific">Frankliniella occidentalis</name>
    <name type="common">Western flower thrips</name>
    <name type="synonym">Euthrips occidentalis</name>
    <dbReference type="NCBI Taxonomy" id="133901"/>
    <lineage>
        <taxon>Eukaryota</taxon>
        <taxon>Metazoa</taxon>
        <taxon>Ecdysozoa</taxon>
        <taxon>Arthropoda</taxon>
        <taxon>Hexapoda</taxon>
        <taxon>Insecta</taxon>
        <taxon>Pterygota</taxon>
        <taxon>Neoptera</taxon>
        <taxon>Paraneoptera</taxon>
        <taxon>Thysanoptera</taxon>
        <taxon>Terebrantia</taxon>
        <taxon>Thripoidea</taxon>
        <taxon>Thripidae</taxon>
        <taxon>Frankliniella</taxon>
    </lineage>
</organism>
<feature type="compositionally biased region" description="Polar residues" evidence="4">
    <location>
        <begin position="1741"/>
        <end position="1754"/>
    </location>
</feature>
<feature type="compositionally biased region" description="Polar residues" evidence="4">
    <location>
        <begin position="856"/>
        <end position="865"/>
    </location>
</feature>
<feature type="compositionally biased region" description="Polar residues" evidence="4">
    <location>
        <begin position="1043"/>
        <end position="1059"/>
    </location>
</feature>
<feature type="region of interest" description="Disordered" evidence="4">
    <location>
        <begin position="1280"/>
        <end position="1335"/>
    </location>
</feature>
<dbReference type="PANTHER" id="PTHR12607:SF12">
    <property type="entry name" value="APC-LIKE, ISOFORM A-RELATED"/>
    <property type="match status" value="1"/>
</dbReference>
<feature type="repeat" description="ARM" evidence="3">
    <location>
        <begin position="409"/>
        <end position="438"/>
    </location>
</feature>
<evidence type="ECO:0000256" key="1">
    <source>
        <dbReference type="ARBA" id="ARBA00009051"/>
    </source>
</evidence>
<dbReference type="GO" id="GO:0016055">
    <property type="term" value="P:Wnt signaling pathway"/>
    <property type="evidence" value="ECO:0007669"/>
    <property type="project" value="UniProtKB-KW"/>
</dbReference>
<feature type="compositionally biased region" description="Basic and acidic residues" evidence="4">
    <location>
        <begin position="1200"/>
        <end position="1218"/>
    </location>
</feature>
<keyword evidence="5" id="KW-1185">Reference proteome</keyword>
<feature type="compositionally biased region" description="Polar residues" evidence="4">
    <location>
        <begin position="1542"/>
        <end position="1554"/>
    </location>
</feature>
<dbReference type="GO" id="GO:0030877">
    <property type="term" value="C:beta-catenin destruction complex"/>
    <property type="evidence" value="ECO:0007669"/>
    <property type="project" value="TreeGrafter"/>
</dbReference>
<feature type="compositionally biased region" description="Basic and acidic residues" evidence="4">
    <location>
        <begin position="2150"/>
        <end position="2159"/>
    </location>
</feature>
<feature type="compositionally biased region" description="Polar residues" evidence="4">
    <location>
        <begin position="1785"/>
        <end position="1826"/>
    </location>
</feature>
<feature type="compositionally biased region" description="Polar residues" evidence="4">
    <location>
        <begin position="295"/>
        <end position="314"/>
    </location>
</feature>
<feature type="region of interest" description="Disordered" evidence="4">
    <location>
        <begin position="1542"/>
        <end position="1662"/>
    </location>
</feature>
<feature type="region of interest" description="Disordered" evidence="4">
    <location>
        <begin position="1388"/>
        <end position="1409"/>
    </location>
</feature>
<feature type="compositionally biased region" description="Polar residues" evidence="4">
    <location>
        <begin position="1562"/>
        <end position="1574"/>
    </location>
</feature>
<dbReference type="Pfam" id="PF05923">
    <property type="entry name" value="APC_r"/>
    <property type="match status" value="3"/>
</dbReference>
<feature type="compositionally biased region" description="Low complexity" evidence="4">
    <location>
        <begin position="1764"/>
        <end position="1780"/>
    </location>
</feature>
<dbReference type="SMART" id="SM00185">
    <property type="entry name" value="ARM"/>
    <property type="match status" value="6"/>
</dbReference>
<feature type="repeat" description="ARM" evidence="3">
    <location>
        <begin position="654"/>
        <end position="688"/>
    </location>
</feature>
<feature type="region of interest" description="Disordered" evidence="4">
    <location>
        <begin position="2034"/>
        <end position="2059"/>
    </location>
</feature>
<feature type="region of interest" description="Disordered" evidence="4">
    <location>
        <begin position="1187"/>
        <end position="1235"/>
    </location>
</feature>
<feature type="compositionally biased region" description="Low complexity" evidence="4">
    <location>
        <begin position="1829"/>
        <end position="1844"/>
    </location>
</feature>
<feature type="region of interest" description="Disordered" evidence="4">
    <location>
        <begin position="849"/>
        <end position="940"/>
    </location>
</feature>
<feature type="region of interest" description="Disordered" evidence="4">
    <location>
        <begin position="1"/>
        <end position="74"/>
    </location>
</feature>